<evidence type="ECO:0000256" key="1">
    <source>
        <dbReference type="SAM" id="MobiDB-lite"/>
    </source>
</evidence>
<gene>
    <name evidence="2" type="ORF">BJ085DRAFT_34797</name>
</gene>
<dbReference type="Proteomes" id="UP000268162">
    <property type="component" value="Unassembled WGS sequence"/>
</dbReference>
<feature type="compositionally biased region" description="Low complexity" evidence="1">
    <location>
        <begin position="214"/>
        <end position="230"/>
    </location>
</feature>
<dbReference type="EMBL" id="ML003905">
    <property type="protein sequence ID" value="RKP33422.1"/>
    <property type="molecule type" value="Genomic_DNA"/>
</dbReference>
<evidence type="ECO:0000313" key="3">
    <source>
        <dbReference type="Proteomes" id="UP000268162"/>
    </source>
</evidence>
<organism evidence="2 3">
    <name type="scientific">Dimargaris cristalligena</name>
    <dbReference type="NCBI Taxonomy" id="215637"/>
    <lineage>
        <taxon>Eukaryota</taxon>
        <taxon>Fungi</taxon>
        <taxon>Fungi incertae sedis</taxon>
        <taxon>Zoopagomycota</taxon>
        <taxon>Kickxellomycotina</taxon>
        <taxon>Dimargaritomycetes</taxon>
        <taxon>Dimargaritales</taxon>
        <taxon>Dimargaritaceae</taxon>
        <taxon>Dimargaris</taxon>
    </lineage>
</organism>
<feature type="compositionally biased region" description="Polar residues" evidence="1">
    <location>
        <begin position="247"/>
        <end position="256"/>
    </location>
</feature>
<protein>
    <submittedName>
        <fullName evidence="2">Uncharacterized protein</fullName>
    </submittedName>
</protein>
<dbReference type="AlphaFoldDB" id="A0A4P9ZLG1"/>
<feature type="compositionally biased region" description="Polar residues" evidence="1">
    <location>
        <begin position="34"/>
        <end position="44"/>
    </location>
</feature>
<feature type="compositionally biased region" description="Basic and acidic residues" evidence="1">
    <location>
        <begin position="62"/>
        <end position="80"/>
    </location>
</feature>
<evidence type="ECO:0000313" key="2">
    <source>
        <dbReference type="EMBL" id="RKP33422.1"/>
    </source>
</evidence>
<feature type="compositionally biased region" description="Polar residues" evidence="1">
    <location>
        <begin position="1"/>
        <end position="13"/>
    </location>
</feature>
<name>A0A4P9ZLG1_9FUNG</name>
<reference evidence="3" key="1">
    <citation type="journal article" date="2018" name="Nat. Microbiol.">
        <title>Leveraging single-cell genomics to expand the fungal tree of life.</title>
        <authorList>
            <person name="Ahrendt S.R."/>
            <person name="Quandt C.A."/>
            <person name="Ciobanu D."/>
            <person name="Clum A."/>
            <person name="Salamov A."/>
            <person name="Andreopoulos B."/>
            <person name="Cheng J.F."/>
            <person name="Woyke T."/>
            <person name="Pelin A."/>
            <person name="Henrissat B."/>
            <person name="Reynolds N.K."/>
            <person name="Benny G.L."/>
            <person name="Smith M.E."/>
            <person name="James T.Y."/>
            <person name="Grigoriev I.V."/>
        </authorList>
    </citation>
    <scope>NUCLEOTIDE SEQUENCE [LARGE SCALE GENOMIC DNA]</scope>
    <source>
        <strain evidence="3">RSA 468</strain>
    </source>
</reference>
<feature type="region of interest" description="Disordered" evidence="1">
    <location>
        <begin position="1"/>
        <end position="286"/>
    </location>
</feature>
<feature type="compositionally biased region" description="Basic residues" evidence="1">
    <location>
        <begin position="233"/>
        <end position="243"/>
    </location>
</feature>
<feature type="compositionally biased region" description="Basic and acidic residues" evidence="1">
    <location>
        <begin position="99"/>
        <end position="206"/>
    </location>
</feature>
<feature type="compositionally biased region" description="Polar residues" evidence="1">
    <location>
        <begin position="86"/>
        <end position="97"/>
    </location>
</feature>
<dbReference type="STRING" id="215637.A0A4P9ZLG1"/>
<keyword evidence="3" id="KW-1185">Reference proteome</keyword>
<sequence length="286" mass="32572">MTERPNSASTNGLRSAHLGPPPPPPPRGDERPNASDSGRLSVSPPTGGAPPSESDEEPGEWSSEKSPEPSEGRDSGRMDSGDFGQSPPSAYRTTSLDSYKGREHRERSRGPDRDRDYRHRDFDRERGRDRDRERDRERERERERARRYDGGDRARDRRYEGHRDRPRDYDRNGSSRHGHSDLYREREREHPPSRRRASGYDRDESLSGHGSGGAALQSPGTTGWSSSTTPHHASSRYHSRRSRSPRDYTSGSSRPTSPHRLAMDRHHPFSYIGDNRRFSTTPPQPP</sequence>
<proteinExistence type="predicted"/>
<accession>A0A4P9ZLG1</accession>